<sequence>MAPVSAWTVLFSAALCGVSAGVFFRAEQPCYVPKPRNHFGVRSVPRPHEYLNVSQLPESWDWRNVNGTNFVSTTRNQHIPQYCGSCWAHGSTSAMADRINIKRKGAWPSAYLSVQNVVDCADAGSCHGGDHGGVWQYANTHGIPDETCNNYQAKDQGETRDTSDRDTRDTDTRDRDTDTSDRDTSDRDTSDRDTSDTDTSDTDTSNRHQ</sequence>
<organism evidence="5 6">
    <name type="scientific">Knipowitschia caucasica</name>
    <name type="common">Caucasian dwarf goby</name>
    <name type="synonym">Pomatoschistus caucasicus</name>
    <dbReference type="NCBI Taxonomy" id="637954"/>
    <lineage>
        <taxon>Eukaryota</taxon>
        <taxon>Metazoa</taxon>
        <taxon>Chordata</taxon>
        <taxon>Craniata</taxon>
        <taxon>Vertebrata</taxon>
        <taxon>Euteleostomi</taxon>
        <taxon>Actinopterygii</taxon>
        <taxon>Neopterygii</taxon>
        <taxon>Teleostei</taxon>
        <taxon>Neoteleostei</taxon>
        <taxon>Acanthomorphata</taxon>
        <taxon>Gobiaria</taxon>
        <taxon>Gobiiformes</taxon>
        <taxon>Gobioidei</taxon>
        <taxon>Gobiidae</taxon>
        <taxon>Gobiinae</taxon>
        <taxon>Knipowitschia</taxon>
    </lineage>
</organism>
<evidence type="ECO:0000259" key="4">
    <source>
        <dbReference type="SMART" id="SM00645"/>
    </source>
</evidence>
<dbReference type="Pfam" id="PF00112">
    <property type="entry name" value="Peptidase_C1"/>
    <property type="match status" value="1"/>
</dbReference>
<feature type="signal peptide" evidence="3">
    <location>
        <begin position="1"/>
        <end position="20"/>
    </location>
</feature>
<dbReference type="SUPFAM" id="SSF54001">
    <property type="entry name" value="Cysteine proteinases"/>
    <property type="match status" value="1"/>
</dbReference>
<dbReference type="InterPro" id="IPR013128">
    <property type="entry name" value="Peptidase_C1A"/>
</dbReference>
<evidence type="ECO:0000256" key="2">
    <source>
        <dbReference type="SAM" id="MobiDB-lite"/>
    </source>
</evidence>
<keyword evidence="3" id="KW-0732">Signal</keyword>
<comment type="similarity">
    <text evidence="1">Belongs to the peptidase C1 family.</text>
</comment>
<name>A0AAV2M9A8_KNICA</name>
<proteinExistence type="inferred from homology"/>
<feature type="chain" id="PRO_5043550732" description="Peptidase C1A papain C-terminal domain-containing protein" evidence="3">
    <location>
        <begin position="21"/>
        <end position="209"/>
    </location>
</feature>
<evidence type="ECO:0000256" key="1">
    <source>
        <dbReference type="ARBA" id="ARBA00008455"/>
    </source>
</evidence>
<dbReference type="PANTHER" id="PTHR12411">
    <property type="entry name" value="CYSTEINE PROTEASE FAMILY C1-RELATED"/>
    <property type="match status" value="1"/>
</dbReference>
<dbReference type="EMBL" id="OZ035828">
    <property type="protein sequence ID" value="CAL1609942.1"/>
    <property type="molecule type" value="Genomic_DNA"/>
</dbReference>
<dbReference type="GO" id="GO:0006508">
    <property type="term" value="P:proteolysis"/>
    <property type="evidence" value="ECO:0007669"/>
    <property type="project" value="InterPro"/>
</dbReference>
<feature type="region of interest" description="Disordered" evidence="2">
    <location>
        <begin position="148"/>
        <end position="209"/>
    </location>
</feature>
<feature type="compositionally biased region" description="Basic and acidic residues" evidence="2">
    <location>
        <begin position="155"/>
        <end position="195"/>
    </location>
</feature>
<dbReference type="GO" id="GO:0008234">
    <property type="term" value="F:cysteine-type peptidase activity"/>
    <property type="evidence" value="ECO:0007669"/>
    <property type="project" value="InterPro"/>
</dbReference>
<reference evidence="5 6" key="1">
    <citation type="submission" date="2024-04" db="EMBL/GenBank/DDBJ databases">
        <authorList>
            <person name="Waldvogel A.-M."/>
            <person name="Schoenle A."/>
        </authorList>
    </citation>
    <scope>NUCLEOTIDE SEQUENCE [LARGE SCALE GENOMIC DNA]</scope>
</reference>
<dbReference type="Gene3D" id="3.90.70.10">
    <property type="entry name" value="Cysteine proteinases"/>
    <property type="match status" value="1"/>
</dbReference>
<dbReference type="InterPro" id="IPR000668">
    <property type="entry name" value="Peptidase_C1A_C"/>
</dbReference>
<dbReference type="Proteomes" id="UP001497482">
    <property type="component" value="Chromosome 6"/>
</dbReference>
<evidence type="ECO:0000313" key="6">
    <source>
        <dbReference type="Proteomes" id="UP001497482"/>
    </source>
</evidence>
<accession>A0AAV2M9A8</accession>
<feature type="domain" description="Peptidase C1A papain C-terminal" evidence="4">
    <location>
        <begin position="56"/>
        <end position="208"/>
    </location>
</feature>
<keyword evidence="6" id="KW-1185">Reference proteome</keyword>
<dbReference type="SMART" id="SM00645">
    <property type="entry name" value="Pept_C1"/>
    <property type="match status" value="1"/>
</dbReference>
<evidence type="ECO:0000256" key="3">
    <source>
        <dbReference type="SAM" id="SignalP"/>
    </source>
</evidence>
<gene>
    <name evidence="5" type="ORF">KC01_LOCUS36618</name>
</gene>
<dbReference type="InterPro" id="IPR038765">
    <property type="entry name" value="Papain-like_cys_pep_sf"/>
</dbReference>
<dbReference type="AlphaFoldDB" id="A0AAV2M9A8"/>
<protein>
    <recommendedName>
        <fullName evidence="4">Peptidase C1A papain C-terminal domain-containing protein</fullName>
    </recommendedName>
</protein>
<evidence type="ECO:0000313" key="5">
    <source>
        <dbReference type="EMBL" id="CAL1609942.1"/>
    </source>
</evidence>